<sequence length="304" mass="34315">MSESYEKFEGLIPGDGHPRWGQSYYYNAYDPVRCLGVFIRLGFLENQGEANSWVIVFRNGSPLFTRTNLNLPHTLARPADGVEIAGMRIHAEVPLKRTRITFSSPDCSFDLVWSELHPLADCIAMTQDKDGAFAREVAHIHLEGTSTVTGSITHRGEMAALDGKGFRDIAAGPRNWDALLHYRLAWPVFDNGMAFCGIRGISTAGGSAYMRMMHDGEAWRRVTAIEDRLTFSPDGLAVEHAHWVFTDELGRRHEMTARPLFGWLFPFDTFVLREHMMEYRLADGTIGYGLHETGYRLPWQGMAD</sequence>
<feature type="domain" description="DUF7064" evidence="1">
    <location>
        <begin position="175"/>
        <end position="293"/>
    </location>
</feature>
<gene>
    <name evidence="3" type="ORF">DKG74_05915</name>
</gene>
<accession>A0A317EG78</accession>
<dbReference type="Pfam" id="PF23212">
    <property type="entry name" value="DUF7064"/>
    <property type="match status" value="1"/>
</dbReference>
<dbReference type="EMBL" id="QGLE01000002">
    <property type="protein sequence ID" value="PWR25296.1"/>
    <property type="molecule type" value="Genomic_DNA"/>
</dbReference>
<comment type="caution">
    <text evidence="3">The sequence shown here is derived from an EMBL/GenBank/DDBJ whole genome shotgun (WGS) entry which is preliminary data.</text>
</comment>
<reference evidence="3 4" key="1">
    <citation type="submission" date="2018-05" db="EMBL/GenBank/DDBJ databases">
        <title>Zavarzinia sp. HR-AS.</title>
        <authorList>
            <person name="Lee Y."/>
            <person name="Jeon C.O."/>
        </authorList>
    </citation>
    <scope>NUCLEOTIDE SEQUENCE [LARGE SCALE GENOMIC DNA]</scope>
    <source>
        <strain evidence="3 4">HR-AS</strain>
    </source>
</reference>
<evidence type="ECO:0000313" key="4">
    <source>
        <dbReference type="Proteomes" id="UP000245461"/>
    </source>
</evidence>
<dbReference type="AlphaFoldDB" id="A0A317EG78"/>
<dbReference type="Pfam" id="PF23213">
    <property type="entry name" value="DUF7065"/>
    <property type="match status" value="1"/>
</dbReference>
<evidence type="ECO:0008006" key="5">
    <source>
        <dbReference type="Google" id="ProtNLM"/>
    </source>
</evidence>
<evidence type="ECO:0000259" key="1">
    <source>
        <dbReference type="Pfam" id="PF23212"/>
    </source>
</evidence>
<dbReference type="SUPFAM" id="SSF159245">
    <property type="entry name" value="AttH-like"/>
    <property type="match status" value="1"/>
</dbReference>
<dbReference type="OrthoDB" id="9763983at2"/>
<feature type="domain" description="DUF7065" evidence="2">
    <location>
        <begin position="17"/>
        <end position="174"/>
    </location>
</feature>
<proteinExistence type="predicted"/>
<keyword evidence="4" id="KW-1185">Reference proteome</keyword>
<dbReference type="InterPro" id="IPR055493">
    <property type="entry name" value="DUF7065"/>
</dbReference>
<evidence type="ECO:0000313" key="3">
    <source>
        <dbReference type="EMBL" id="PWR25296.1"/>
    </source>
</evidence>
<dbReference type="Proteomes" id="UP000245461">
    <property type="component" value="Unassembled WGS sequence"/>
</dbReference>
<name>A0A317EG78_9PROT</name>
<protein>
    <recommendedName>
        <fullName evidence="5">AttH domain-containing protein</fullName>
    </recommendedName>
</protein>
<dbReference type="InterPro" id="IPR055492">
    <property type="entry name" value="DUF7064"/>
</dbReference>
<evidence type="ECO:0000259" key="2">
    <source>
        <dbReference type="Pfam" id="PF23213"/>
    </source>
</evidence>
<dbReference type="RefSeq" id="WP_109903601.1">
    <property type="nucleotide sequence ID" value="NZ_QGLE01000002.1"/>
</dbReference>
<organism evidence="3 4">
    <name type="scientific">Zavarzinia aquatilis</name>
    <dbReference type="NCBI Taxonomy" id="2211142"/>
    <lineage>
        <taxon>Bacteria</taxon>
        <taxon>Pseudomonadati</taxon>
        <taxon>Pseudomonadota</taxon>
        <taxon>Alphaproteobacteria</taxon>
        <taxon>Rhodospirillales</taxon>
        <taxon>Zavarziniaceae</taxon>
        <taxon>Zavarzinia</taxon>
    </lineage>
</organism>